<organism evidence="2 3">
    <name type="scientific">Psophocarpus tetragonolobus</name>
    <name type="common">Winged bean</name>
    <name type="synonym">Dolichos tetragonolobus</name>
    <dbReference type="NCBI Taxonomy" id="3891"/>
    <lineage>
        <taxon>Eukaryota</taxon>
        <taxon>Viridiplantae</taxon>
        <taxon>Streptophyta</taxon>
        <taxon>Embryophyta</taxon>
        <taxon>Tracheophyta</taxon>
        <taxon>Spermatophyta</taxon>
        <taxon>Magnoliopsida</taxon>
        <taxon>eudicotyledons</taxon>
        <taxon>Gunneridae</taxon>
        <taxon>Pentapetalae</taxon>
        <taxon>rosids</taxon>
        <taxon>fabids</taxon>
        <taxon>Fabales</taxon>
        <taxon>Fabaceae</taxon>
        <taxon>Papilionoideae</taxon>
        <taxon>50 kb inversion clade</taxon>
        <taxon>NPAAA clade</taxon>
        <taxon>indigoferoid/millettioid clade</taxon>
        <taxon>Phaseoleae</taxon>
        <taxon>Psophocarpus</taxon>
    </lineage>
</organism>
<sequence>MAISCFSDAKQLPIIMYTYFMSALEIDYPSKITDGKLSSNHQVSNPPNEKNFENHITGQNNTEDSSLESLQPCQMRSRNSAKVGNKMILSKEALHHTNTKCKGKSKIMANQVTALERASSFKSCNPFFLVVMHPSYIRNGPLVSPIIRFGY</sequence>
<name>A0AAN9XKG0_PSOTE</name>
<dbReference type="AlphaFoldDB" id="A0AAN9XKG0"/>
<keyword evidence="3" id="KW-1185">Reference proteome</keyword>
<evidence type="ECO:0000256" key="1">
    <source>
        <dbReference type="SAM" id="MobiDB-lite"/>
    </source>
</evidence>
<comment type="caution">
    <text evidence="2">The sequence shown here is derived from an EMBL/GenBank/DDBJ whole genome shotgun (WGS) entry which is preliminary data.</text>
</comment>
<proteinExistence type="predicted"/>
<gene>
    <name evidence="2" type="ORF">VNO78_16060</name>
</gene>
<accession>A0AAN9XKG0</accession>
<evidence type="ECO:0000313" key="3">
    <source>
        <dbReference type="Proteomes" id="UP001386955"/>
    </source>
</evidence>
<evidence type="ECO:0000313" key="2">
    <source>
        <dbReference type="EMBL" id="KAK7395501.1"/>
    </source>
</evidence>
<reference evidence="2 3" key="1">
    <citation type="submission" date="2024-01" db="EMBL/GenBank/DDBJ databases">
        <title>The genomes of 5 underutilized Papilionoideae crops provide insights into root nodulation and disease resistanc.</title>
        <authorList>
            <person name="Jiang F."/>
        </authorList>
    </citation>
    <scope>NUCLEOTIDE SEQUENCE [LARGE SCALE GENOMIC DNA]</scope>
    <source>
        <strain evidence="2">DUOXIRENSHENG_FW03</strain>
        <tissue evidence="2">Leaves</tissue>
    </source>
</reference>
<dbReference type="EMBL" id="JAYMYS010000004">
    <property type="protein sequence ID" value="KAK7395501.1"/>
    <property type="molecule type" value="Genomic_DNA"/>
</dbReference>
<feature type="region of interest" description="Disordered" evidence="1">
    <location>
        <begin position="37"/>
        <end position="69"/>
    </location>
</feature>
<dbReference type="Proteomes" id="UP001386955">
    <property type="component" value="Unassembled WGS sequence"/>
</dbReference>
<protein>
    <submittedName>
        <fullName evidence="2">Uncharacterized protein</fullName>
    </submittedName>
</protein>